<feature type="region of interest" description="Disordered" evidence="1">
    <location>
        <begin position="1"/>
        <end position="22"/>
    </location>
</feature>
<reference evidence="3 4" key="1">
    <citation type="journal article" date="2018" name="Front. Plant Sci.">
        <title>Red Clover (Trifolium pratense) and Zigzag Clover (T. medium) - A Picture of Genomic Similarities and Differences.</title>
        <authorList>
            <person name="Dluhosova J."/>
            <person name="Istvanek J."/>
            <person name="Nedelnik J."/>
            <person name="Repkova J."/>
        </authorList>
    </citation>
    <scope>NUCLEOTIDE SEQUENCE [LARGE SCALE GENOMIC DNA]</scope>
    <source>
        <strain evidence="4">cv. 10/8</strain>
        <tissue evidence="3">Leaf</tissue>
    </source>
</reference>
<name>A0A392RPS2_9FABA</name>
<evidence type="ECO:0000259" key="2">
    <source>
        <dbReference type="Pfam" id="PF03732"/>
    </source>
</evidence>
<evidence type="ECO:0000256" key="1">
    <source>
        <dbReference type="SAM" id="MobiDB-lite"/>
    </source>
</evidence>
<dbReference type="EMBL" id="LXQA010245678">
    <property type="protein sequence ID" value="MCI37546.1"/>
    <property type="molecule type" value="Genomic_DNA"/>
</dbReference>
<keyword evidence="4" id="KW-1185">Reference proteome</keyword>
<evidence type="ECO:0000313" key="3">
    <source>
        <dbReference type="EMBL" id="MCI37546.1"/>
    </source>
</evidence>
<proteinExistence type="predicted"/>
<accession>A0A392RPS2</accession>
<dbReference type="InterPro" id="IPR005162">
    <property type="entry name" value="Retrotrans_gag_dom"/>
</dbReference>
<feature type="domain" description="Retrotransposon gag" evidence="2">
    <location>
        <begin position="75"/>
        <end position="127"/>
    </location>
</feature>
<dbReference type="PANTHER" id="PTHR33223:SF10">
    <property type="entry name" value="AMINOTRANSFERASE-LIKE PLANT MOBILE DOMAIN-CONTAINING PROTEIN"/>
    <property type="match status" value="1"/>
</dbReference>
<dbReference type="Proteomes" id="UP000265520">
    <property type="component" value="Unassembled WGS sequence"/>
</dbReference>
<feature type="non-terminal residue" evidence="3">
    <location>
        <position position="1"/>
    </location>
</feature>
<dbReference type="Pfam" id="PF03732">
    <property type="entry name" value="Retrotrans_gag"/>
    <property type="match status" value="1"/>
</dbReference>
<feature type="compositionally biased region" description="Basic and acidic residues" evidence="1">
    <location>
        <begin position="1"/>
        <end position="13"/>
    </location>
</feature>
<evidence type="ECO:0000313" key="4">
    <source>
        <dbReference type="Proteomes" id="UP000265520"/>
    </source>
</evidence>
<comment type="caution">
    <text evidence="3">The sequence shown here is derived from an EMBL/GenBank/DDBJ whole genome shotgun (WGS) entry which is preliminary data.</text>
</comment>
<dbReference type="AlphaFoldDB" id="A0A392RPS2"/>
<sequence>SSGGHPYEDERRRGANRHPGRTPFTLRILESRIPRTLEKPPKLETYYGTTDPYEHLEHIDTVLDYDQAHQTIKCKLFVLTLKCAAMTWFKGLEDNSIDSWIELCRAFSSHFTVHKRQPKTMVSLSNII</sequence>
<organism evidence="3 4">
    <name type="scientific">Trifolium medium</name>
    <dbReference type="NCBI Taxonomy" id="97028"/>
    <lineage>
        <taxon>Eukaryota</taxon>
        <taxon>Viridiplantae</taxon>
        <taxon>Streptophyta</taxon>
        <taxon>Embryophyta</taxon>
        <taxon>Tracheophyta</taxon>
        <taxon>Spermatophyta</taxon>
        <taxon>Magnoliopsida</taxon>
        <taxon>eudicotyledons</taxon>
        <taxon>Gunneridae</taxon>
        <taxon>Pentapetalae</taxon>
        <taxon>rosids</taxon>
        <taxon>fabids</taxon>
        <taxon>Fabales</taxon>
        <taxon>Fabaceae</taxon>
        <taxon>Papilionoideae</taxon>
        <taxon>50 kb inversion clade</taxon>
        <taxon>NPAAA clade</taxon>
        <taxon>Hologalegina</taxon>
        <taxon>IRL clade</taxon>
        <taxon>Trifolieae</taxon>
        <taxon>Trifolium</taxon>
    </lineage>
</organism>
<dbReference type="PANTHER" id="PTHR33223">
    <property type="entry name" value="CCHC-TYPE DOMAIN-CONTAINING PROTEIN"/>
    <property type="match status" value="1"/>
</dbReference>
<feature type="non-terminal residue" evidence="3">
    <location>
        <position position="128"/>
    </location>
</feature>
<protein>
    <recommendedName>
        <fullName evidence="2">Retrotransposon gag domain-containing protein</fullName>
    </recommendedName>
</protein>